<dbReference type="AlphaFoldDB" id="A0A1E5RNY8"/>
<dbReference type="InterPro" id="IPR003593">
    <property type="entry name" value="AAA+_ATPase"/>
</dbReference>
<reference evidence="14" key="1">
    <citation type="journal article" date="2016" name="Genome Announc.">
        <title>Genome sequences of three species of Hanseniaspora isolated from spontaneous wine fermentations.</title>
        <authorList>
            <person name="Sternes P.R."/>
            <person name="Lee D."/>
            <person name="Kutyna D.R."/>
            <person name="Borneman A.R."/>
        </authorList>
    </citation>
    <scope>NUCLEOTIDE SEQUENCE [LARGE SCALE GENOMIC DNA]</scope>
    <source>
        <strain evidence="14">AWRI3579</strain>
    </source>
</reference>
<evidence type="ECO:0000256" key="9">
    <source>
        <dbReference type="ARBA" id="ARBA00023204"/>
    </source>
</evidence>
<dbReference type="Pfam" id="PF12002">
    <property type="entry name" value="MgsA_C"/>
    <property type="match status" value="1"/>
</dbReference>
<sequence>MSKVEQLISCPVCNKEIKFSKINSHLDKCSIAPATAESHSSGANKRPSTNSSITNFFQPTITNKKPKLEAATQNAKSFVVDDLDGEDGTSNLQDLVEITPAGHEPGSATSSKPIGLVQQIWKPDSKESDENANSEKYYAKIRHLPLSEKVRPRNLSEYVGQTHLLNSENGIVFRYIQNKCIPSMLLWGPPGVGKTTLARLLVKTTNGTSAGASGNQVRYKLVEISATKASVSDMKKIFENSKKDYHLTKYVTVLFIDEIHRFNKTQQDVLLPSIENGEIILIGCTTENPSFQLNNALLSRCQVFVLKSLENEDLRMVLMSGIRMLKHYYPTLRIAGIDDVEVNSLKRESVSAEHGSASSANELFDYLISICNGDTRRLLNLLEMIVTTTCGDVQNNQTSEHWLQLSSVKELIKTIPSIYYYDSKSDFHYDYISALHKSIRGSDTNASLYYLARMLKNGEDPRYIARRMIRIASEDIGVVNNDVLPFAVATYEAVMKVGMPECELNLAHCCVLLCESPKSVKLYRTWNKMKELIEDNKYDMGNAQIPMHLRNAPTKLMANLGYHKGYQYNPDFKDGAVDQEYWPQEVLKRVTDEGDSKHAKLNIYENIEHLG</sequence>
<evidence type="ECO:0000256" key="1">
    <source>
        <dbReference type="ARBA" id="ARBA00008959"/>
    </source>
</evidence>
<dbReference type="Gene3D" id="1.10.8.60">
    <property type="match status" value="1"/>
</dbReference>
<evidence type="ECO:0000259" key="12">
    <source>
        <dbReference type="PROSITE" id="PS51908"/>
    </source>
</evidence>
<dbReference type="InterPro" id="IPR021886">
    <property type="entry name" value="MgsA_C"/>
</dbReference>
<dbReference type="CDD" id="cd18139">
    <property type="entry name" value="HLD_clamp_RarA"/>
    <property type="match status" value="1"/>
</dbReference>
<dbReference type="CDD" id="cd00009">
    <property type="entry name" value="AAA"/>
    <property type="match status" value="1"/>
</dbReference>
<dbReference type="FunCoup" id="A0A1E5RNY8">
    <property type="interactions" value="833"/>
</dbReference>
<evidence type="ECO:0000256" key="4">
    <source>
        <dbReference type="ARBA" id="ARBA00022741"/>
    </source>
</evidence>
<dbReference type="GO" id="GO:0008270">
    <property type="term" value="F:zinc ion binding"/>
    <property type="evidence" value="ECO:0007669"/>
    <property type="project" value="UniProtKB-KW"/>
</dbReference>
<dbReference type="PANTHER" id="PTHR13779">
    <property type="entry name" value="WERNER HELICASE-INTERACTING PROTEIN 1 FAMILY MEMBER"/>
    <property type="match status" value="1"/>
</dbReference>
<keyword evidence="6 10" id="KW-0863">Zinc-finger</keyword>
<dbReference type="OrthoDB" id="10265467at2759"/>
<evidence type="ECO:0000256" key="6">
    <source>
        <dbReference type="ARBA" id="ARBA00022771"/>
    </source>
</evidence>
<dbReference type="SUPFAM" id="SSF48019">
    <property type="entry name" value="post-AAA+ oligomerization domain-like"/>
    <property type="match status" value="1"/>
</dbReference>
<dbReference type="Proteomes" id="UP000095728">
    <property type="component" value="Unassembled WGS sequence"/>
</dbReference>
<keyword evidence="5 10" id="KW-0227">DNA damage</keyword>
<name>A0A1E5RNY8_9ASCO</name>
<evidence type="ECO:0000256" key="10">
    <source>
        <dbReference type="PROSITE-ProRule" id="PRU01256"/>
    </source>
</evidence>
<comment type="similarity">
    <text evidence="1">Belongs to the AAA ATPase family. RarA/MGS1/WRNIP1 subfamily.</text>
</comment>
<protein>
    <submittedName>
        <fullName evidence="13">DNA-dependent ATPase MGS1</fullName>
    </submittedName>
</protein>
<dbReference type="InterPro" id="IPR008921">
    <property type="entry name" value="DNA_pol3_clamp-load_cplx_C"/>
</dbReference>
<dbReference type="GO" id="GO:0003677">
    <property type="term" value="F:DNA binding"/>
    <property type="evidence" value="ECO:0007669"/>
    <property type="project" value="InterPro"/>
</dbReference>
<dbReference type="GO" id="GO:0005634">
    <property type="term" value="C:nucleus"/>
    <property type="evidence" value="ECO:0007669"/>
    <property type="project" value="TreeGrafter"/>
</dbReference>
<proteinExistence type="inferred from homology"/>
<evidence type="ECO:0000313" key="13">
    <source>
        <dbReference type="EMBL" id="OEJ88586.1"/>
    </source>
</evidence>
<dbReference type="GO" id="GO:0000731">
    <property type="term" value="P:DNA synthesis involved in DNA repair"/>
    <property type="evidence" value="ECO:0007669"/>
    <property type="project" value="TreeGrafter"/>
</dbReference>
<dbReference type="SMART" id="SM00382">
    <property type="entry name" value="AAA"/>
    <property type="match status" value="1"/>
</dbReference>
<feature type="domain" description="UBZ4-type" evidence="12">
    <location>
        <begin position="7"/>
        <end position="34"/>
    </location>
</feature>
<dbReference type="Pfam" id="PF16193">
    <property type="entry name" value="AAA_assoc_2"/>
    <property type="match status" value="1"/>
</dbReference>
<dbReference type="InterPro" id="IPR027417">
    <property type="entry name" value="P-loop_NTPase"/>
</dbReference>
<dbReference type="InterPro" id="IPR003959">
    <property type="entry name" value="ATPase_AAA_core"/>
</dbReference>
<dbReference type="PROSITE" id="PS51908">
    <property type="entry name" value="ZF_UBZ4"/>
    <property type="match status" value="1"/>
</dbReference>
<accession>A0A1E5RNY8</accession>
<dbReference type="GO" id="GO:0006271">
    <property type="term" value="P:DNA strand elongation involved in DNA replication"/>
    <property type="evidence" value="ECO:0007669"/>
    <property type="project" value="UniProtKB-ARBA"/>
</dbReference>
<evidence type="ECO:0000313" key="14">
    <source>
        <dbReference type="Proteomes" id="UP000095728"/>
    </source>
</evidence>
<keyword evidence="7" id="KW-0862">Zinc</keyword>
<dbReference type="Pfam" id="PF00004">
    <property type="entry name" value="AAA"/>
    <property type="match status" value="1"/>
</dbReference>
<dbReference type="FunFam" id="1.20.272.10:FF:000001">
    <property type="entry name" value="Putative AAA family ATPase"/>
    <property type="match status" value="1"/>
</dbReference>
<dbReference type="GO" id="GO:0017116">
    <property type="term" value="F:single-stranded DNA helicase activity"/>
    <property type="evidence" value="ECO:0007669"/>
    <property type="project" value="TreeGrafter"/>
</dbReference>
<evidence type="ECO:0000256" key="5">
    <source>
        <dbReference type="ARBA" id="ARBA00022763"/>
    </source>
</evidence>
<evidence type="ECO:0000256" key="8">
    <source>
        <dbReference type="ARBA" id="ARBA00022840"/>
    </source>
</evidence>
<dbReference type="Gene3D" id="3.30.160.60">
    <property type="entry name" value="Classic Zinc Finger"/>
    <property type="match status" value="1"/>
</dbReference>
<dbReference type="Gene3D" id="1.20.272.10">
    <property type="match status" value="1"/>
</dbReference>
<feature type="region of interest" description="Disordered" evidence="11">
    <location>
        <begin position="34"/>
        <end position="56"/>
    </location>
</feature>
<dbReference type="InterPro" id="IPR032423">
    <property type="entry name" value="AAA_assoc_2"/>
</dbReference>
<evidence type="ECO:0000256" key="3">
    <source>
        <dbReference type="ARBA" id="ARBA00022723"/>
    </source>
</evidence>
<evidence type="ECO:0000256" key="11">
    <source>
        <dbReference type="SAM" id="MobiDB-lite"/>
    </source>
</evidence>
<keyword evidence="3" id="KW-0479">Metal-binding</keyword>
<dbReference type="InterPro" id="IPR006642">
    <property type="entry name" value="Rad18_UBZ4"/>
</dbReference>
<dbReference type="SUPFAM" id="SSF52540">
    <property type="entry name" value="P-loop containing nucleoside triphosphate hydrolases"/>
    <property type="match status" value="1"/>
</dbReference>
<dbReference type="InParanoid" id="A0A1E5RNY8"/>
<dbReference type="Gene3D" id="1.10.3710.10">
    <property type="entry name" value="DNA polymerase III clamp loader subunits, C-terminal domain"/>
    <property type="match status" value="1"/>
</dbReference>
<keyword evidence="9 10" id="KW-0234">DNA repair</keyword>
<organism evidence="13 14">
    <name type="scientific">Hanseniaspora osmophila</name>
    <dbReference type="NCBI Taxonomy" id="56408"/>
    <lineage>
        <taxon>Eukaryota</taxon>
        <taxon>Fungi</taxon>
        <taxon>Dikarya</taxon>
        <taxon>Ascomycota</taxon>
        <taxon>Saccharomycotina</taxon>
        <taxon>Saccharomycetes</taxon>
        <taxon>Saccharomycodales</taxon>
        <taxon>Saccharomycodaceae</taxon>
        <taxon>Hanseniaspora</taxon>
    </lineage>
</organism>
<keyword evidence="4" id="KW-0547">Nucleotide-binding</keyword>
<gene>
    <name evidence="13" type="ORF">AWRI3579_g598</name>
</gene>
<evidence type="ECO:0000256" key="7">
    <source>
        <dbReference type="ARBA" id="ARBA00022833"/>
    </source>
</evidence>
<dbReference type="SMART" id="SM00734">
    <property type="entry name" value="ZnF_Rad18"/>
    <property type="match status" value="1"/>
</dbReference>
<dbReference type="Gene3D" id="3.40.50.300">
    <property type="entry name" value="P-loop containing nucleotide triphosphate hydrolases"/>
    <property type="match status" value="1"/>
</dbReference>
<evidence type="ECO:0000256" key="2">
    <source>
        <dbReference type="ARBA" id="ARBA00022705"/>
    </source>
</evidence>
<dbReference type="EMBL" id="LPNM01000005">
    <property type="protein sequence ID" value="OEJ88586.1"/>
    <property type="molecule type" value="Genomic_DNA"/>
</dbReference>
<dbReference type="GO" id="GO:0008047">
    <property type="term" value="F:enzyme activator activity"/>
    <property type="evidence" value="ECO:0007669"/>
    <property type="project" value="TreeGrafter"/>
</dbReference>
<dbReference type="GO" id="GO:0005524">
    <property type="term" value="F:ATP binding"/>
    <property type="evidence" value="ECO:0007669"/>
    <property type="project" value="UniProtKB-KW"/>
</dbReference>
<dbReference type="InterPro" id="IPR051314">
    <property type="entry name" value="AAA_ATPase_RarA/MGS1/WRNIP1"/>
</dbReference>
<feature type="compositionally biased region" description="Polar residues" evidence="11">
    <location>
        <begin position="37"/>
        <end position="56"/>
    </location>
</feature>
<dbReference type="FunFam" id="3.40.50.300:FF:000137">
    <property type="entry name" value="Replication-associated recombination protein A"/>
    <property type="match status" value="1"/>
</dbReference>
<keyword evidence="2" id="KW-0235">DNA replication</keyword>
<dbReference type="STRING" id="56408.A0A1E5RNY8"/>
<dbReference type="GO" id="GO:0016887">
    <property type="term" value="F:ATP hydrolysis activity"/>
    <property type="evidence" value="ECO:0007669"/>
    <property type="project" value="InterPro"/>
</dbReference>
<comment type="caution">
    <text evidence="13">The sequence shown here is derived from an EMBL/GenBank/DDBJ whole genome shotgun (WGS) entry which is preliminary data.</text>
</comment>
<keyword evidence="8" id="KW-0067">ATP-binding</keyword>
<keyword evidence="14" id="KW-1185">Reference proteome</keyword>
<dbReference type="PANTHER" id="PTHR13779:SF7">
    <property type="entry name" value="ATPASE WRNIP1"/>
    <property type="match status" value="1"/>
</dbReference>